<name>A0ABU0P3B9_STRRH</name>
<keyword evidence="2" id="KW-1185">Reference proteome</keyword>
<accession>A0ABU0P3B9</accession>
<comment type="caution">
    <text evidence="1">The sequence shown here is derived from an EMBL/GenBank/DDBJ whole genome shotgun (WGS) entry which is preliminary data.</text>
</comment>
<proteinExistence type="predicted"/>
<evidence type="ECO:0000313" key="2">
    <source>
        <dbReference type="Proteomes" id="UP001230654"/>
    </source>
</evidence>
<gene>
    <name evidence="1" type="ORF">QF030_007606</name>
</gene>
<dbReference type="EMBL" id="JAUSWV010000002">
    <property type="protein sequence ID" value="MDQ0585428.1"/>
    <property type="molecule type" value="Genomic_DNA"/>
</dbReference>
<evidence type="ECO:0000313" key="1">
    <source>
        <dbReference type="EMBL" id="MDQ0585428.1"/>
    </source>
</evidence>
<dbReference type="Proteomes" id="UP001230654">
    <property type="component" value="Unassembled WGS sequence"/>
</dbReference>
<dbReference type="Gene3D" id="3.40.30.120">
    <property type="match status" value="1"/>
</dbReference>
<organism evidence="1 2">
    <name type="scientific">Streptomyces rishiriensis</name>
    <dbReference type="NCBI Taxonomy" id="68264"/>
    <lineage>
        <taxon>Bacteria</taxon>
        <taxon>Bacillati</taxon>
        <taxon>Actinomycetota</taxon>
        <taxon>Actinomycetes</taxon>
        <taxon>Kitasatosporales</taxon>
        <taxon>Streptomycetaceae</taxon>
        <taxon>Streptomyces</taxon>
    </lineage>
</organism>
<reference evidence="1 2" key="1">
    <citation type="submission" date="2023-07" db="EMBL/GenBank/DDBJ databases">
        <title>Comparative genomics of wheat-associated soil bacteria to identify genetic determinants of phenazine resistance.</title>
        <authorList>
            <person name="Mouncey N."/>
        </authorList>
    </citation>
    <scope>NUCLEOTIDE SEQUENCE [LARGE SCALE GENOMIC DNA]</scope>
    <source>
        <strain evidence="1 2">B2I6</strain>
    </source>
</reference>
<sequence length="92" mass="9763">MRVPLCPPLSGRRAGCRLLLSLTGAAIRPFDHQTRPGLRIHNGTLHQPPAGWSGMRAALIRPDGHVAWAGADSDDTVLADGLTAALAITHRN</sequence>
<evidence type="ECO:0008006" key="3">
    <source>
        <dbReference type="Google" id="ProtNLM"/>
    </source>
</evidence>
<dbReference type="Pfam" id="PF21274">
    <property type="entry name" value="Rng_hyd_C"/>
    <property type="match status" value="1"/>
</dbReference>
<protein>
    <recommendedName>
        <fullName evidence="3">Monooxygenase</fullName>
    </recommendedName>
</protein>